<dbReference type="AlphaFoldDB" id="A0A0C1V7Y5"/>
<proteinExistence type="predicted"/>
<comment type="caution">
    <text evidence="1">The sequence shown here is derived from an EMBL/GenBank/DDBJ whole genome shotgun (WGS) entry which is preliminary data.</text>
</comment>
<name>A0A0C1V7Y5_9ENTR</name>
<accession>A0A0C1V7Y5</accession>
<reference evidence="1 2" key="1">
    <citation type="journal article" date="2014" name="G3 (Bethesda)">
        <title>Genome sequence of Candidatus Riesia pediculischaeffi, endosymbiont of chimpanzee lice, and genomic comparison of recently acquired endosymbionts from human and chimpanzee lice.</title>
        <authorList>
            <person name="Boyd B.M."/>
            <person name="Allen J.M."/>
            <person name="de Crecy-Lagard V."/>
            <person name="Reed D.L."/>
        </authorList>
    </citation>
    <scope>NUCLEOTIDE SEQUENCE [LARGE SCALE GENOMIC DNA]</scope>
    <source>
        <strain evidence="1 2">PTSU</strain>
    </source>
</reference>
<dbReference type="HOGENOM" id="CLU_3341788_0_0_6"/>
<evidence type="ECO:0000313" key="1">
    <source>
        <dbReference type="EMBL" id="KIE63958.1"/>
    </source>
</evidence>
<dbReference type="EMBL" id="AWXV01000004">
    <property type="protein sequence ID" value="KIE63958.1"/>
    <property type="molecule type" value="Genomic_DNA"/>
</dbReference>
<sequence length="37" mass="4457">MNVQTGIDHFDRLSYRPRTVTILSYHQYHLVIQMILP</sequence>
<dbReference type="Proteomes" id="UP000054529">
    <property type="component" value="Unassembled WGS sequence"/>
</dbReference>
<evidence type="ECO:0000313" key="2">
    <source>
        <dbReference type="Proteomes" id="UP000054529"/>
    </source>
</evidence>
<organism evidence="1 2">
    <name type="scientific">Candidatus Riesia pediculischaeffi PTSU</name>
    <dbReference type="NCBI Taxonomy" id="1401651"/>
    <lineage>
        <taxon>Bacteria</taxon>
        <taxon>Pseudomonadati</taxon>
        <taxon>Pseudomonadota</taxon>
        <taxon>Gammaproteobacteria</taxon>
        <taxon>Enterobacterales</taxon>
        <taxon>Enterobacteriaceae</taxon>
        <taxon>Candidatus Riesia</taxon>
    </lineage>
</organism>
<protein>
    <submittedName>
        <fullName evidence="1">Uncharacterized protein</fullName>
    </submittedName>
</protein>
<gene>
    <name evidence="1" type="ORF">P689_122127</name>
</gene>